<dbReference type="OrthoDB" id="956078at2"/>
<name>A0A502EVT9_9FLAO</name>
<evidence type="ECO:0000313" key="1">
    <source>
        <dbReference type="EMBL" id="TPG42045.1"/>
    </source>
</evidence>
<dbReference type="RefSeq" id="WP_140505186.1">
    <property type="nucleotide sequence ID" value="NZ_RCZH01000004.1"/>
</dbReference>
<organism evidence="1 2">
    <name type="scientific">Flavobacterium pectinovorum</name>
    <dbReference type="NCBI Taxonomy" id="29533"/>
    <lineage>
        <taxon>Bacteria</taxon>
        <taxon>Pseudomonadati</taxon>
        <taxon>Bacteroidota</taxon>
        <taxon>Flavobacteriia</taxon>
        <taxon>Flavobacteriales</taxon>
        <taxon>Flavobacteriaceae</taxon>
        <taxon>Flavobacterium</taxon>
    </lineage>
</organism>
<dbReference type="AlphaFoldDB" id="A0A502EVT9"/>
<keyword evidence="2" id="KW-1185">Reference proteome</keyword>
<proteinExistence type="predicted"/>
<reference evidence="1 2" key="1">
    <citation type="journal article" date="2019" name="Environ. Microbiol.">
        <title>Species interactions and distinct microbial communities in high Arctic permafrost affected cryosols are associated with the CH4 and CO2 gas fluxes.</title>
        <authorList>
            <person name="Altshuler I."/>
            <person name="Hamel J."/>
            <person name="Turney S."/>
            <person name="Magnuson E."/>
            <person name="Levesque R."/>
            <person name="Greer C."/>
            <person name="Whyte L.G."/>
        </authorList>
    </citation>
    <scope>NUCLEOTIDE SEQUENCE [LARGE SCALE GENOMIC DNA]</scope>
    <source>
        <strain evidence="1 2">42</strain>
    </source>
</reference>
<dbReference type="Proteomes" id="UP000319700">
    <property type="component" value="Unassembled WGS sequence"/>
</dbReference>
<protein>
    <recommendedName>
        <fullName evidence="3">N-acetyltransferase</fullName>
    </recommendedName>
</protein>
<evidence type="ECO:0008006" key="3">
    <source>
        <dbReference type="Google" id="ProtNLM"/>
    </source>
</evidence>
<evidence type="ECO:0000313" key="2">
    <source>
        <dbReference type="Proteomes" id="UP000319700"/>
    </source>
</evidence>
<gene>
    <name evidence="1" type="ORF">EAH81_06895</name>
</gene>
<comment type="caution">
    <text evidence="1">The sequence shown here is derived from an EMBL/GenBank/DDBJ whole genome shotgun (WGS) entry which is preliminary data.</text>
</comment>
<dbReference type="EMBL" id="RCZH01000004">
    <property type="protein sequence ID" value="TPG42045.1"/>
    <property type="molecule type" value="Genomic_DNA"/>
</dbReference>
<accession>A0A502EVT9</accession>
<sequence length="170" mass="19410">MNVKILKIDENSLIDAKISDVKSVKINLPSITDGWRFNFKKHSKEVGHETYVLVSKETPDVIEGCLIFEMKKKVEPYMAYVEIAPHNKGLNKRYEKVAGCLIAFACRLSFIKANEPYRGYLVFDVMEEDKSDEVKLMAMYSTKYNALRYGEATMIIPPAGGEKLITEFLN</sequence>